<dbReference type="RefSeq" id="WP_422862896.1">
    <property type="nucleotide sequence ID" value="NZ_JAMSKV010000002.1"/>
</dbReference>
<evidence type="ECO:0000256" key="5">
    <source>
        <dbReference type="ARBA" id="ARBA00022801"/>
    </source>
</evidence>
<dbReference type="EC" id="3.4.21.-" evidence="7"/>
<evidence type="ECO:0000256" key="2">
    <source>
        <dbReference type="ARBA" id="ARBA00008524"/>
    </source>
</evidence>
<evidence type="ECO:0000256" key="1">
    <source>
        <dbReference type="ARBA" id="ARBA00004496"/>
    </source>
</evidence>
<organism evidence="11 12">
    <name type="scientific">Endosaccharibacter trunci</name>
    <dbReference type="NCBI Taxonomy" id="2812733"/>
    <lineage>
        <taxon>Bacteria</taxon>
        <taxon>Pseudomonadati</taxon>
        <taxon>Pseudomonadota</taxon>
        <taxon>Alphaproteobacteria</taxon>
        <taxon>Acetobacterales</taxon>
        <taxon>Acetobacteraceae</taxon>
        <taxon>Endosaccharibacter</taxon>
    </lineage>
</organism>
<dbReference type="CDD" id="cd07562">
    <property type="entry name" value="Peptidase_S41_TRI"/>
    <property type="match status" value="1"/>
</dbReference>
<dbReference type="InterPro" id="IPR028204">
    <property type="entry name" value="Tricorn_C1"/>
</dbReference>
<feature type="region of interest" description="Disordered" evidence="8">
    <location>
        <begin position="560"/>
        <end position="603"/>
    </location>
</feature>
<proteinExistence type="inferred from homology"/>
<evidence type="ECO:0000259" key="10">
    <source>
        <dbReference type="SMART" id="SM00245"/>
    </source>
</evidence>
<comment type="caution">
    <text evidence="11">The sequence shown here is derived from an EMBL/GenBank/DDBJ whole genome shotgun (WGS) entry which is preliminary data.</text>
</comment>
<feature type="compositionally biased region" description="Low complexity" evidence="8">
    <location>
        <begin position="569"/>
        <end position="578"/>
    </location>
</feature>
<accession>A0ABT1W3I8</accession>
<sequence length="1130" mass="124654">MAQFIRSGAALAVALLCGTALSGAARPAQAAPAPTLMRYPNTQGGRIVFVADGNLWTVPYAGGTATRLTADDGQDLLPRFSPDGKWIAYTATDQGNQDVYVIPSTGGEAKRLTFHSDVVAKAPTRWGPNNMVVTWTPDSKNVVFLSRAESWNPSVQELFTVPVTGGLPQRLPINRAGFLTYGPDGKSIAYSSIFRDFRTWKRYDGGRASDIYTYDFSGNAPMRITDWKGTDTQPMWVGRRIYFLSDRDKNRRANIWRYDLDTKQFTEITHFGDYDVDFPSYGDNAISFQQGGKLWRIDLPSEQLHQVEVSVPDDGTRIQPRWVKVGDQIRAEDTAQDVDYALSPNGERAAFSARGDIVTVPAEHGAIRNITRTSDADEDHPSWSPDGTEIAYTTDGSGNQQVAVRPAEGGPERLLTRFPTGFFYTPVWSPDGRLLAVPDANHNLWLVPAAGGEARLVAKDAVAEIHDATFSPDSKWLSFSTTRDHGRRELHLFEIAASQDRVISRPENSDHDPAFTPDGKYLAFISERHELPAFSDSEFNIATVKSSGIYLATLQADTPSPFAPRSDEGAVAASSSGDAGPGKKAADGSAGHGDARTGSRDPNAGVLHIDFDGLIERAVPLPIPPAHIDAMDVRGNTVFYQTSAIPLIEGQMPGEKAELHAYDLTARKDEKIVDGLSSYVLSRDGKRVLFKQDKSWHIADAKPGHGDDKTLPTSEMRSRIDPREEWAEMFNNAWRLERDLFYNASMNGDDWNKVRERYSKLLPLLGSRADLTWLIGEVQGELGNSHTYSNNGDDNDKTEQVPTPLLGVDYALDSATGRYRFARIYPGDNSRKAYRSPLTEPGVNVHAGDYLLAVNGVELKAPTDPYSLFVGLTGPITITVAHSTTGPRRDVMVNPIPNELAVREQYWISHNREKVNQLSGGRVGYIYLSDMESLGMEQFIRQFYSQLDKQALLIDDRYNNGGFIDQIVLERLRRVLVGMTTNREGVASTTPQEVLDGPKAVLMNHYSASDGDIFPYYFRKYGLGKLIGTRSWGGVRGIRGNWGLLDGGSITVSEDSLYGLDGKWVIENHGVDPDVEVEDTPSEFLTDHDIQLETGVRLLVDQLDKTPHKTVLPPPAMPAYPADGIVPPMH</sequence>
<keyword evidence="6 7" id="KW-0720">Serine protease</keyword>
<evidence type="ECO:0000313" key="12">
    <source>
        <dbReference type="Proteomes" id="UP001524587"/>
    </source>
</evidence>
<dbReference type="Proteomes" id="UP001524587">
    <property type="component" value="Unassembled WGS sequence"/>
</dbReference>
<comment type="similarity">
    <text evidence="2 7">Belongs to the peptidase S41B family.</text>
</comment>
<dbReference type="Gene3D" id="2.30.42.10">
    <property type="match status" value="1"/>
</dbReference>
<dbReference type="Pfam" id="PF14684">
    <property type="entry name" value="Tricorn_C1"/>
    <property type="match status" value="1"/>
</dbReference>
<name>A0ABT1W3I8_9PROT</name>
<protein>
    <recommendedName>
        <fullName evidence="7">Tricorn protease homolog</fullName>
        <ecNumber evidence="7">3.4.21.-</ecNumber>
    </recommendedName>
</protein>
<dbReference type="SMART" id="SM00245">
    <property type="entry name" value="TSPc"/>
    <property type="match status" value="1"/>
</dbReference>
<dbReference type="InterPro" id="IPR036034">
    <property type="entry name" value="PDZ_sf"/>
</dbReference>
<dbReference type="Pfam" id="PF14685">
    <property type="entry name" value="PDZ_Tricorn"/>
    <property type="match status" value="1"/>
</dbReference>
<dbReference type="SUPFAM" id="SSF50156">
    <property type="entry name" value="PDZ domain-like"/>
    <property type="match status" value="1"/>
</dbReference>
<dbReference type="Gene3D" id="3.30.750.44">
    <property type="match status" value="1"/>
</dbReference>
<dbReference type="InterPro" id="IPR029414">
    <property type="entry name" value="Tricorn_PDZ"/>
</dbReference>
<comment type="function">
    <text evidence="7">Degrades oligopeptides.</text>
</comment>
<feature type="domain" description="Tail specific protease" evidence="10">
    <location>
        <begin position="888"/>
        <end position="1078"/>
    </location>
</feature>
<dbReference type="PANTHER" id="PTHR43253:SF1">
    <property type="entry name" value="TRICORN PROTEASE HOMOLOG 2-RELATED"/>
    <property type="match status" value="1"/>
</dbReference>
<dbReference type="PANTHER" id="PTHR43253">
    <property type="entry name" value="TRICORN PROTEASE HOMOLOG 2-RELATED"/>
    <property type="match status" value="1"/>
</dbReference>
<dbReference type="Gene3D" id="3.90.226.10">
    <property type="entry name" value="2-enoyl-CoA Hydratase, Chain A, domain 1"/>
    <property type="match status" value="1"/>
</dbReference>
<keyword evidence="5 7" id="KW-0378">Hydrolase</keyword>
<dbReference type="SUPFAM" id="SSF82171">
    <property type="entry name" value="DPP6 N-terminal domain-like"/>
    <property type="match status" value="1"/>
</dbReference>
<feature type="chain" id="PRO_5045681129" description="Tricorn protease homolog" evidence="9">
    <location>
        <begin position="31"/>
        <end position="1130"/>
    </location>
</feature>
<evidence type="ECO:0000256" key="4">
    <source>
        <dbReference type="ARBA" id="ARBA00022670"/>
    </source>
</evidence>
<reference evidence="11 12" key="1">
    <citation type="submission" date="2022-06" db="EMBL/GenBank/DDBJ databases">
        <title>Endosaccharibacter gen. nov., sp. nov., endophytic bacteria isolated from sugarcane.</title>
        <authorList>
            <person name="Pitiwittayakul N."/>
            <person name="Yukphan P."/>
            <person name="Charoenyingcharoen P."/>
            <person name="Tanasupawat S."/>
        </authorList>
    </citation>
    <scope>NUCLEOTIDE SEQUENCE [LARGE SCALE GENOMIC DNA]</scope>
    <source>
        <strain evidence="11 12">KSS8</strain>
    </source>
</reference>
<dbReference type="EMBL" id="JAMSKV010000002">
    <property type="protein sequence ID" value="MCQ8277450.1"/>
    <property type="molecule type" value="Genomic_DNA"/>
</dbReference>
<dbReference type="Pfam" id="PF26549">
    <property type="entry name" value="Tricorn_N"/>
    <property type="match status" value="1"/>
</dbReference>
<dbReference type="InterPro" id="IPR015943">
    <property type="entry name" value="WD40/YVTN_repeat-like_dom_sf"/>
</dbReference>
<evidence type="ECO:0000256" key="9">
    <source>
        <dbReference type="SAM" id="SignalP"/>
    </source>
</evidence>
<dbReference type="InterPro" id="IPR029045">
    <property type="entry name" value="ClpP/crotonase-like_dom_sf"/>
</dbReference>
<dbReference type="InterPro" id="IPR005151">
    <property type="entry name" value="Tail-specific_protease"/>
</dbReference>
<dbReference type="Gene3D" id="2.130.10.10">
    <property type="entry name" value="YVTN repeat-like/Quinoprotein amine dehydrogenase"/>
    <property type="match status" value="1"/>
</dbReference>
<evidence type="ECO:0000256" key="8">
    <source>
        <dbReference type="SAM" id="MobiDB-lite"/>
    </source>
</evidence>
<keyword evidence="3 7" id="KW-0963">Cytoplasm</keyword>
<dbReference type="Pfam" id="PF03572">
    <property type="entry name" value="Peptidase_S41"/>
    <property type="match status" value="1"/>
</dbReference>
<evidence type="ECO:0000256" key="6">
    <source>
        <dbReference type="ARBA" id="ARBA00022825"/>
    </source>
</evidence>
<dbReference type="Gene3D" id="2.120.10.60">
    <property type="entry name" value="Tricorn protease N-terminal domain"/>
    <property type="match status" value="1"/>
</dbReference>
<keyword evidence="4 7" id="KW-0645">Protease</keyword>
<keyword evidence="9" id="KW-0732">Signal</keyword>
<dbReference type="InterPro" id="IPR012393">
    <property type="entry name" value="Tricorn_protease"/>
</dbReference>
<gene>
    <name evidence="11" type="ORF">NFI95_03160</name>
</gene>
<dbReference type="PIRSF" id="PIRSF036421">
    <property type="entry name" value="Tricorn_protease"/>
    <property type="match status" value="1"/>
</dbReference>
<dbReference type="SUPFAM" id="SSF52096">
    <property type="entry name" value="ClpP/crotonase"/>
    <property type="match status" value="1"/>
</dbReference>
<keyword evidence="12" id="KW-1185">Reference proteome</keyword>
<dbReference type="Pfam" id="PF26550">
    <property type="entry name" value="Tricorn_2nd"/>
    <property type="match status" value="1"/>
</dbReference>
<evidence type="ECO:0000256" key="3">
    <source>
        <dbReference type="ARBA" id="ARBA00022490"/>
    </source>
</evidence>
<evidence type="ECO:0000256" key="7">
    <source>
        <dbReference type="PIRNR" id="PIRNR036421"/>
    </source>
</evidence>
<dbReference type="SUPFAM" id="SSF69304">
    <property type="entry name" value="Tricorn protease N-terminal domain"/>
    <property type="match status" value="1"/>
</dbReference>
<evidence type="ECO:0000313" key="11">
    <source>
        <dbReference type="EMBL" id="MCQ8277450.1"/>
    </source>
</evidence>
<feature type="signal peptide" evidence="9">
    <location>
        <begin position="1"/>
        <end position="30"/>
    </location>
</feature>
<comment type="subcellular location">
    <subcellularLocation>
        <location evidence="1 7">Cytoplasm</location>
    </subcellularLocation>
</comment>